<dbReference type="AlphaFoldDB" id="S2X245"/>
<dbReference type="Gene3D" id="3.30.565.10">
    <property type="entry name" value="Histidine kinase-like ATPase, C-terminal domain"/>
    <property type="match status" value="1"/>
</dbReference>
<evidence type="ECO:0000256" key="1">
    <source>
        <dbReference type="ARBA" id="ARBA00000085"/>
    </source>
</evidence>
<dbReference type="GO" id="GO:0005886">
    <property type="term" value="C:plasma membrane"/>
    <property type="evidence" value="ECO:0007669"/>
    <property type="project" value="UniProtKB-SubCell"/>
</dbReference>
<reference evidence="14 15" key="1">
    <citation type="submission" date="2013-04" db="EMBL/GenBank/DDBJ databases">
        <title>The Genome Sequence of Propionimicrobium lymphophilum ACS-093-V-SCH5.</title>
        <authorList>
            <consortium name="The Broad Institute Genomics Platform"/>
            <person name="Earl A."/>
            <person name="Ward D."/>
            <person name="Feldgarden M."/>
            <person name="Gevers D."/>
            <person name="Saerens B."/>
            <person name="Vaneechoutte M."/>
            <person name="Walker B."/>
            <person name="Young S."/>
            <person name="Zeng Q."/>
            <person name="Gargeya S."/>
            <person name="Fitzgerald M."/>
            <person name="Haas B."/>
            <person name="Abouelleil A."/>
            <person name="Allen A.W."/>
            <person name="Alvarado L."/>
            <person name="Arachchi H.M."/>
            <person name="Berlin A.M."/>
            <person name="Chapman S.B."/>
            <person name="Gainer-Dewar J."/>
            <person name="Goldberg J."/>
            <person name="Griggs A."/>
            <person name="Gujja S."/>
            <person name="Hansen M."/>
            <person name="Howarth C."/>
            <person name="Imamovic A."/>
            <person name="Ireland A."/>
            <person name="Larimer J."/>
            <person name="McCowan C."/>
            <person name="Murphy C."/>
            <person name="Pearson M."/>
            <person name="Poon T.W."/>
            <person name="Priest M."/>
            <person name="Roberts A."/>
            <person name="Saif S."/>
            <person name="Shea T."/>
            <person name="Sisk P."/>
            <person name="Sykes S."/>
            <person name="Wortman J."/>
            <person name="Nusbaum C."/>
            <person name="Birren B."/>
        </authorList>
    </citation>
    <scope>NUCLEOTIDE SEQUENCE [LARGE SCALE GENOMIC DNA]</scope>
    <source>
        <strain evidence="14 15">ACS-093-V-SCH5</strain>
    </source>
</reference>
<evidence type="ECO:0000259" key="13">
    <source>
        <dbReference type="PROSITE" id="PS50109"/>
    </source>
</evidence>
<dbReference type="PRINTS" id="PR00344">
    <property type="entry name" value="BCTRLSENSOR"/>
</dbReference>
<dbReference type="HOGENOM" id="CLU_000445_89_2_11"/>
<keyword evidence="11" id="KW-0472">Membrane</keyword>
<evidence type="ECO:0000256" key="8">
    <source>
        <dbReference type="ARBA" id="ARBA00022777"/>
    </source>
</evidence>
<dbReference type="PATRIC" id="fig|883161.3.peg.118"/>
<keyword evidence="5" id="KW-0597">Phosphoprotein</keyword>
<keyword evidence="8" id="KW-0418">Kinase</keyword>
<gene>
    <name evidence="14" type="ORF">HMPREF9306_00114</name>
</gene>
<evidence type="ECO:0000256" key="7">
    <source>
        <dbReference type="ARBA" id="ARBA00022741"/>
    </source>
</evidence>
<proteinExistence type="predicted"/>
<dbReference type="OrthoDB" id="9813151at2"/>
<organism evidence="14 15">
    <name type="scientific">Propionimicrobium lymphophilum ACS-093-V-SCH5</name>
    <dbReference type="NCBI Taxonomy" id="883161"/>
    <lineage>
        <taxon>Bacteria</taxon>
        <taxon>Bacillati</taxon>
        <taxon>Actinomycetota</taxon>
        <taxon>Actinomycetes</taxon>
        <taxon>Propionibacteriales</taxon>
        <taxon>Propionibacteriaceae</taxon>
        <taxon>Propionimicrobium</taxon>
    </lineage>
</organism>
<accession>S2X245</accession>
<dbReference type="PROSITE" id="PS50109">
    <property type="entry name" value="HIS_KIN"/>
    <property type="match status" value="1"/>
</dbReference>
<dbReference type="EC" id="2.7.13.3" evidence="3"/>
<dbReference type="SUPFAM" id="SSF55874">
    <property type="entry name" value="ATPase domain of HSP90 chaperone/DNA topoisomerase II/histidine kinase"/>
    <property type="match status" value="1"/>
</dbReference>
<keyword evidence="9" id="KW-0067">ATP-binding</keyword>
<dbReference type="FunFam" id="1.10.287.130:FF:000008">
    <property type="entry name" value="Two-component sensor histidine kinase"/>
    <property type="match status" value="1"/>
</dbReference>
<dbReference type="CDD" id="cd00082">
    <property type="entry name" value="HisKA"/>
    <property type="match status" value="1"/>
</dbReference>
<dbReference type="GO" id="GO:0004721">
    <property type="term" value="F:phosphoprotein phosphatase activity"/>
    <property type="evidence" value="ECO:0007669"/>
    <property type="project" value="TreeGrafter"/>
</dbReference>
<evidence type="ECO:0000256" key="6">
    <source>
        <dbReference type="ARBA" id="ARBA00022679"/>
    </source>
</evidence>
<keyword evidence="10" id="KW-0902">Two-component regulatory system</keyword>
<dbReference type="SUPFAM" id="SSF47384">
    <property type="entry name" value="Homodimeric domain of signal transducing histidine kinase"/>
    <property type="match status" value="1"/>
</dbReference>
<comment type="subcellular location">
    <subcellularLocation>
        <location evidence="2">Cell membrane</location>
    </subcellularLocation>
</comment>
<evidence type="ECO:0000256" key="12">
    <source>
        <dbReference type="ARBA" id="ARBA00039401"/>
    </source>
</evidence>
<evidence type="ECO:0000256" key="4">
    <source>
        <dbReference type="ARBA" id="ARBA00022475"/>
    </source>
</evidence>
<keyword evidence="6" id="KW-0808">Transferase</keyword>
<evidence type="ECO:0000256" key="3">
    <source>
        <dbReference type="ARBA" id="ARBA00012438"/>
    </source>
</evidence>
<comment type="catalytic activity">
    <reaction evidence="1">
        <text>ATP + protein L-histidine = ADP + protein N-phospho-L-histidine.</text>
        <dbReference type="EC" id="2.7.13.3"/>
    </reaction>
</comment>
<evidence type="ECO:0000256" key="10">
    <source>
        <dbReference type="ARBA" id="ARBA00023012"/>
    </source>
</evidence>
<dbReference type="FunFam" id="3.30.565.10:FF:000006">
    <property type="entry name" value="Sensor histidine kinase WalK"/>
    <property type="match status" value="1"/>
</dbReference>
<dbReference type="InterPro" id="IPR036097">
    <property type="entry name" value="HisK_dim/P_sf"/>
</dbReference>
<dbReference type="GO" id="GO:0005524">
    <property type="term" value="F:ATP binding"/>
    <property type="evidence" value="ECO:0007669"/>
    <property type="project" value="UniProtKB-KW"/>
</dbReference>
<dbReference type="SMART" id="SM00387">
    <property type="entry name" value="HATPase_c"/>
    <property type="match status" value="1"/>
</dbReference>
<dbReference type="STRING" id="883161.HMPREF9306_00114"/>
<dbReference type="RefSeq" id="WP_016454975.1">
    <property type="nucleotide sequence ID" value="NZ_KE150269.1"/>
</dbReference>
<dbReference type="Pfam" id="PF00512">
    <property type="entry name" value="HisKA"/>
    <property type="match status" value="1"/>
</dbReference>
<dbReference type="PANTHER" id="PTHR45453:SF1">
    <property type="entry name" value="PHOSPHATE REGULON SENSOR PROTEIN PHOR"/>
    <property type="match status" value="1"/>
</dbReference>
<evidence type="ECO:0000256" key="2">
    <source>
        <dbReference type="ARBA" id="ARBA00004236"/>
    </source>
</evidence>
<protein>
    <recommendedName>
        <fullName evidence="12">Sensor-like histidine kinase SenX3</fullName>
        <ecNumber evidence="3">2.7.13.3</ecNumber>
    </recommendedName>
</protein>
<evidence type="ECO:0000256" key="5">
    <source>
        <dbReference type="ARBA" id="ARBA00022553"/>
    </source>
</evidence>
<evidence type="ECO:0000256" key="11">
    <source>
        <dbReference type="ARBA" id="ARBA00023136"/>
    </source>
</evidence>
<dbReference type="CDD" id="cd00075">
    <property type="entry name" value="HATPase"/>
    <property type="match status" value="1"/>
</dbReference>
<dbReference type="Gene3D" id="1.10.287.130">
    <property type="match status" value="1"/>
</dbReference>
<dbReference type="InterPro" id="IPR003661">
    <property type="entry name" value="HisK_dim/P_dom"/>
</dbReference>
<dbReference type="InterPro" id="IPR003594">
    <property type="entry name" value="HATPase_dom"/>
</dbReference>
<keyword evidence="4" id="KW-1003">Cell membrane</keyword>
<feature type="domain" description="Histidine kinase" evidence="13">
    <location>
        <begin position="152"/>
        <end position="372"/>
    </location>
</feature>
<keyword evidence="15" id="KW-1185">Reference proteome</keyword>
<dbReference type="GO" id="GO:0000155">
    <property type="term" value="F:phosphorelay sensor kinase activity"/>
    <property type="evidence" value="ECO:0007669"/>
    <property type="project" value="InterPro"/>
</dbReference>
<dbReference type="EMBL" id="AGZR01000001">
    <property type="protein sequence ID" value="EPD34079.1"/>
    <property type="molecule type" value="Genomic_DNA"/>
</dbReference>
<evidence type="ECO:0000313" key="14">
    <source>
        <dbReference type="EMBL" id="EPD34079.1"/>
    </source>
</evidence>
<evidence type="ECO:0000256" key="9">
    <source>
        <dbReference type="ARBA" id="ARBA00022840"/>
    </source>
</evidence>
<sequence>MNIWVAALLGLFVGVVACAIVVSIKNSSDETQPIEEPVLSEQTLNVVDLLRSAAIIVDAGDQVIHATSAAQTSGLIRGNRIKDQEMLDLVRKVREKTHPVGTNLTIRRGLGQVVQELAIRAVQIDEGMVIVIADDRTAQARADEIKRDFTTNVSHELKTPVGALQVLSEAVMEAADDPEAVRHFATRMSESATRLGELVRQIIELSRLQSNDPLARAEIVEVDDVTSSAIDQCKVLADDREVHMSTAGRRGLQVLGDATQLTSALTNLIQNAINYSDKGSRIAVSTRLVNESDDEFVEISVADNGIGIEAEEMDRIFERFYRVDYARSRATGGTGLGLSIVKHVMNAHGGTVNVWSKPGQGSTFTMRLPKYIELVIDNFVAESDYR</sequence>
<name>S2X245_9ACTN</name>
<dbReference type="InterPro" id="IPR005467">
    <property type="entry name" value="His_kinase_dom"/>
</dbReference>
<dbReference type="InterPro" id="IPR004358">
    <property type="entry name" value="Sig_transdc_His_kin-like_C"/>
</dbReference>
<dbReference type="Pfam" id="PF02518">
    <property type="entry name" value="HATPase_c"/>
    <property type="match status" value="1"/>
</dbReference>
<dbReference type="PANTHER" id="PTHR45453">
    <property type="entry name" value="PHOSPHATE REGULON SENSOR PROTEIN PHOR"/>
    <property type="match status" value="1"/>
</dbReference>
<dbReference type="SMART" id="SM00388">
    <property type="entry name" value="HisKA"/>
    <property type="match status" value="1"/>
</dbReference>
<dbReference type="GO" id="GO:0016036">
    <property type="term" value="P:cellular response to phosphate starvation"/>
    <property type="evidence" value="ECO:0007669"/>
    <property type="project" value="TreeGrafter"/>
</dbReference>
<comment type="caution">
    <text evidence="14">The sequence shown here is derived from an EMBL/GenBank/DDBJ whole genome shotgun (WGS) entry which is preliminary data.</text>
</comment>
<evidence type="ECO:0000313" key="15">
    <source>
        <dbReference type="Proteomes" id="UP000014417"/>
    </source>
</evidence>
<dbReference type="InterPro" id="IPR050351">
    <property type="entry name" value="BphY/WalK/GraS-like"/>
</dbReference>
<keyword evidence="7" id="KW-0547">Nucleotide-binding</keyword>
<dbReference type="Proteomes" id="UP000014417">
    <property type="component" value="Unassembled WGS sequence"/>
</dbReference>
<dbReference type="InterPro" id="IPR036890">
    <property type="entry name" value="HATPase_C_sf"/>
</dbReference>